<protein>
    <submittedName>
        <fullName evidence="1">Uncharacterized protein</fullName>
    </submittedName>
</protein>
<dbReference type="Proteomes" id="UP000192911">
    <property type="component" value="Unassembled WGS sequence"/>
</dbReference>
<dbReference type="EMBL" id="FXAH01000005">
    <property type="protein sequence ID" value="SMF32847.1"/>
    <property type="molecule type" value="Genomic_DNA"/>
</dbReference>
<reference evidence="2" key="1">
    <citation type="submission" date="2017-04" db="EMBL/GenBank/DDBJ databases">
        <authorList>
            <person name="Varghese N."/>
            <person name="Submissions S."/>
        </authorList>
    </citation>
    <scope>NUCLEOTIDE SEQUENCE [LARGE SCALE GENOMIC DNA]</scope>
    <source>
        <strain evidence="2">Ballard 720</strain>
    </source>
</reference>
<dbReference type="STRING" id="28094.SAMN06295900_105302"/>
<dbReference type="OrthoDB" id="8563875at2"/>
<dbReference type="AlphaFoldDB" id="A0A1X7EF98"/>
<sequence>MALTAEQVQAVAEVIGSASTLHDAAHRWRERYPDVRTMQLSAADMCGETPALRVGARAVYFVRTAGMCLSITPHADEANALILTEDGGLYGA</sequence>
<name>A0A1X7EF98_TRICW</name>
<keyword evidence="2" id="KW-1185">Reference proteome</keyword>
<organism evidence="1 2">
    <name type="scientific">Trinickia caryophylli</name>
    <name type="common">Paraburkholderia caryophylli</name>
    <dbReference type="NCBI Taxonomy" id="28094"/>
    <lineage>
        <taxon>Bacteria</taxon>
        <taxon>Pseudomonadati</taxon>
        <taxon>Pseudomonadota</taxon>
        <taxon>Betaproteobacteria</taxon>
        <taxon>Burkholderiales</taxon>
        <taxon>Burkholderiaceae</taxon>
        <taxon>Trinickia</taxon>
    </lineage>
</organism>
<gene>
    <name evidence="1" type="ORF">SAMN06295900_105302</name>
</gene>
<dbReference type="RefSeq" id="WP_085227538.1">
    <property type="nucleotide sequence ID" value="NZ_BSQD01000004.1"/>
</dbReference>
<proteinExistence type="predicted"/>
<accession>A0A1X7EF98</accession>
<evidence type="ECO:0000313" key="2">
    <source>
        <dbReference type="Proteomes" id="UP000192911"/>
    </source>
</evidence>
<dbReference type="GeneID" id="95553616"/>
<evidence type="ECO:0000313" key="1">
    <source>
        <dbReference type="EMBL" id="SMF32847.1"/>
    </source>
</evidence>